<feature type="compositionally biased region" description="Low complexity" evidence="1">
    <location>
        <begin position="93"/>
        <end position="105"/>
    </location>
</feature>
<evidence type="ECO:0000313" key="3">
    <source>
        <dbReference type="Proteomes" id="UP000030108"/>
    </source>
</evidence>
<accession>X8J2V6</accession>
<name>X8J2V6_9AGAM</name>
<feature type="region of interest" description="Disordered" evidence="1">
    <location>
        <begin position="1"/>
        <end position="21"/>
    </location>
</feature>
<feature type="compositionally biased region" description="Acidic residues" evidence="1">
    <location>
        <begin position="184"/>
        <end position="193"/>
    </location>
</feature>
<dbReference type="Proteomes" id="UP000030108">
    <property type="component" value="Unassembled WGS sequence"/>
</dbReference>
<proteinExistence type="predicted"/>
<feature type="compositionally biased region" description="Basic and acidic residues" evidence="1">
    <location>
        <begin position="151"/>
        <end position="165"/>
    </location>
</feature>
<organism evidence="2 3">
    <name type="scientific">Rhizoctonia solani AG-3 Rhs1AP</name>
    <dbReference type="NCBI Taxonomy" id="1086054"/>
    <lineage>
        <taxon>Eukaryota</taxon>
        <taxon>Fungi</taxon>
        <taxon>Dikarya</taxon>
        <taxon>Basidiomycota</taxon>
        <taxon>Agaricomycotina</taxon>
        <taxon>Agaricomycetes</taxon>
        <taxon>Cantharellales</taxon>
        <taxon>Ceratobasidiaceae</taxon>
        <taxon>Rhizoctonia</taxon>
    </lineage>
</organism>
<dbReference type="EMBL" id="JATN01000322">
    <property type="protein sequence ID" value="EUC56663.1"/>
    <property type="molecule type" value="Genomic_DNA"/>
</dbReference>
<feature type="compositionally biased region" description="Basic and acidic residues" evidence="1">
    <location>
        <begin position="82"/>
        <end position="92"/>
    </location>
</feature>
<sequence length="204" mass="22644">MLLDPEVQFIWPPKDPSTSIRKNQDIAAASALQERLQGSPWTYGNDGPNPALRMRSASNHPPYHPSYQSEGPSPPPTNATTDADRQFDHEYDSVSTSSSPSRASSGYDVDISAGRDVRMRRGSEGWEVRPLSNEEIVQRYMQTRGLETEVEAEHDQDGSLDRVSPEGDSVMPDSKPKYNMYVPEDPDSSEDEALGSHIGTYTNE</sequence>
<gene>
    <name evidence="2" type="ORF">RSOL_190500</name>
</gene>
<reference evidence="3" key="1">
    <citation type="journal article" date="2014" name="Genome Announc.">
        <title>Draft genome sequence of the plant-pathogenic soil fungus Rhizoctonia solani anastomosis group 3 strain Rhs1AP.</title>
        <authorList>
            <person name="Cubeta M.A."/>
            <person name="Thomas E."/>
            <person name="Dean R.A."/>
            <person name="Jabaji S."/>
            <person name="Neate S.M."/>
            <person name="Tavantzis S."/>
            <person name="Toda T."/>
            <person name="Vilgalys R."/>
            <person name="Bharathan N."/>
            <person name="Fedorova-Abrams N."/>
            <person name="Pakala S.B."/>
            <person name="Pakala S.M."/>
            <person name="Zafar N."/>
            <person name="Joardar V."/>
            <person name="Losada L."/>
            <person name="Nierman W.C."/>
        </authorList>
    </citation>
    <scope>NUCLEOTIDE SEQUENCE [LARGE SCALE GENOMIC DNA]</scope>
    <source>
        <strain evidence="3">AG-3</strain>
    </source>
</reference>
<dbReference type="AlphaFoldDB" id="X8J2V6"/>
<evidence type="ECO:0000313" key="2">
    <source>
        <dbReference type="EMBL" id="EUC56663.1"/>
    </source>
</evidence>
<dbReference type="OrthoDB" id="331948at2759"/>
<evidence type="ECO:0000256" key="1">
    <source>
        <dbReference type="SAM" id="MobiDB-lite"/>
    </source>
</evidence>
<protein>
    <submittedName>
        <fullName evidence="2">tRNA-dihydrouridine synthase, putative</fullName>
    </submittedName>
</protein>
<feature type="region of interest" description="Disordered" evidence="1">
    <location>
        <begin position="33"/>
        <end position="115"/>
    </location>
</feature>
<feature type="region of interest" description="Disordered" evidence="1">
    <location>
        <begin position="147"/>
        <end position="204"/>
    </location>
</feature>
<comment type="caution">
    <text evidence="2">The sequence shown here is derived from an EMBL/GenBank/DDBJ whole genome shotgun (WGS) entry which is preliminary data.</text>
</comment>